<sequence length="90" mass="10684">LDLDEGEFVWADSAYPIDIWVVAPYKRPDRDLPENERFNNHVSIIRVRSEHAIGFLKGRFQSLKHLRINIHNEKTHKFTTYWIKACIGLH</sequence>
<feature type="non-terminal residue" evidence="4">
    <location>
        <position position="1"/>
    </location>
</feature>
<dbReference type="InterPro" id="IPR027806">
    <property type="entry name" value="HARBI1_dom"/>
</dbReference>
<evidence type="ECO:0000256" key="2">
    <source>
        <dbReference type="ARBA" id="ARBA00022723"/>
    </source>
</evidence>
<dbReference type="Proteomes" id="UP000076727">
    <property type="component" value="Unassembled WGS sequence"/>
</dbReference>
<evidence type="ECO:0000256" key="1">
    <source>
        <dbReference type="ARBA" id="ARBA00001968"/>
    </source>
</evidence>
<dbReference type="GO" id="GO:0046872">
    <property type="term" value="F:metal ion binding"/>
    <property type="evidence" value="ECO:0007669"/>
    <property type="project" value="UniProtKB-KW"/>
</dbReference>
<evidence type="ECO:0000259" key="3">
    <source>
        <dbReference type="Pfam" id="PF13359"/>
    </source>
</evidence>
<dbReference type="AlphaFoldDB" id="A0A165KW50"/>
<keyword evidence="2" id="KW-0479">Metal-binding</keyword>
<feature type="non-terminal residue" evidence="4">
    <location>
        <position position="90"/>
    </location>
</feature>
<evidence type="ECO:0000313" key="4">
    <source>
        <dbReference type="EMBL" id="KZT63661.1"/>
    </source>
</evidence>
<evidence type="ECO:0000313" key="5">
    <source>
        <dbReference type="Proteomes" id="UP000076727"/>
    </source>
</evidence>
<gene>
    <name evidence="4" type="ORF">DAEQUDRAFT_634792</name>
</gene>
<dbReference type="STRING" id="1314783.A0A165KW50"/>
<proteinExistence type="predicted"/>
<organism evidence="4 5">
    <name type="scientific">Daedalea quercina L-15889</name>
    <dbReference type="NCBI Taxonomy" id="1314783"/>
    <lineage>
        <taxon>Eukaryota</taxon>
        <taxon>Fungi</taxon>
        <taxon>Dikarya</taxon>
        <taxon>Basidiomycota</taxon>
        <taxon>Agaricomycotina</taxon>
        <taxon>Agaricomycetes</taxon>
        <taxon>Polyporales</taxon>
        <taxon>Fomitopsis</taxon>
    </lineage>
</organism>
<keyword evidence="5" id="KW-1185">Reference proteome</keyword>
<name>A0A165KW50_9APHY</name>
<comment type="cofactor">
    <cofactor evidence="1">
        <name>a divalent metal cation</name>
        <dbReference type="ChEBI" id="CHEBI:60240"/>
    </cofactor>
</comment>
<dbReference type="OrthoDB" id="2649667at2759"/>
<dbReference type="Pfam" id="PF13359">
    <property type="entry name" value="DDE_Tnp_4"/>
    <property type="match status" value="1"/>
</dbReference>
<protein>
    <recommendedName>
        <fullName evidence="3">DDE Tnp4 domain-containing protein</fullName>
    </recommendedName>
</protein>
<dbReference type="EMBL" id="KV429166">
    <property type="protein sequence ID" value="KZT63661.1"/>
    <property type="molecule type" value="Genomic_DNA"/>
</dbReference>
<feature type="domain" description="DDE Tnp4" evidence="3">
    <location>
        <begin position="4"/>
        <end position="90"/>
    </location>
</feature>
<accession>A0A165KW50</accession>
<reference evidence="4 5" key="1">
    <citation type="journal article" date="2016" name="Mol. Biol. Evol.">
        <title>Comparative Genomics of Early-Diverging Mushroom-Forming Fungi Provides Insights into the Origins of Lignocellulose Decay Capabilities.</title>
        <authorList>
            <person name="Nagy L.G."/>
            <person name="Riley R."/>
            <person name="Tritt A."/>
            <person name="Adam C."/>
            <person name="Daum C."/>
            <person name="Floudas D."/>
            <person name="Sun H."/>
            <person name="Yadav J.S."/>
            <person name="Pangilinan J."/>
            <person name="Larsson K.H."/>
            <person name="Matsuura K."/>
            <person name="Barry K."/>
            <person name="Labutti K."/>
            <person name="Kuo R."/>
            <person name="Ohm R.A."/>
            <person name="Bhattacharya S.S."/>
            <person name="Shirouzu T."/>
            <person name="Yoshinaga Y."/>
            <person name="Martin F.M."/>
            <person name="Grigoriev I.V."/>
            <person name="Hibbett D.S."/>
        </authorList>
    </citation>
    <scope>NUCLEOTIDE SEQUENCE [LARGE SCALE GENOMIC DNA]</scope>
    <source>
        <strain evidence="4 5">L-15889</strain>
    </source>
</reference>